<comment type="catalytic activity">
    <reaction evidence="9">
        <text>GMP + ATP = GDP + ADP</text>
        <dbReference type="Rhea" id="RHEA:20780"/>
        <dbReference type="ChEBI" id="CHEBI:30616"/>
        <dbReference type="ChEBI" id="CHEBI:58115"/>
        <dbReference type="ChEBI" id="CHEBI:58189"/>
        <dbReference type="ChEBI" id="CHEBI:456216"/>
        <dbReference type="EC" id="2.7.4.8"/>
    </reaction>
</comment>
<dbReference type="PANTHER" id="PTHR23117">
    <property type="entry name" value="GUANYLATE KINASE-RELATED"/>
    <property type="match status" value="1"/>
</dbReference>
<accession>A0ABV8UM10</accession>
<comment type="caution">
    <text evidence="11">The sequence shown here is derived from an EMBL/GenBank/DDBJ whole genome shotgun (WGS) entry which is preliminary data.</text>
</comment>
<proteinExistence type="inferred from homology"/>
<dbReference type="Proteomes" id="UP001595799">
    <property type="component" value="Unassembled WGS sequence"/>
</dbReference>
<evidence type="ECO:0000256" key="5">
    <source>
        <dbReference type="ARBA" id="ARBA00022741"/>
    </source>
</evidence>
<dbReference type="CDD" id="cd00071">
    <property type="entry name" value="GMPK"/>
    <property type="match status" value="1"/>
</dbReference>
<keyword evidence="5 9" id="KW-0547">Nucleotide-binding</keyword>
<feature type="domain" description="Guanylate kinase-like" evidence="10">
    <location>
        <begin position="10"/>
        <end position="189"/>
    </location>
</feature>
<evidence type="ECO:0000259" key="10">
    <source>
        <dbReference type="PROSITE" id="PS50052"/>
    </source>
</evidence>
<dbReference type="EMBL" id="JBHSCW010000003">
    <property type="protein sequence ID" value="MFC4351646.1"/>
    <property type="molecule type" value="Genomic_DNA"/>
</dbReference>
<comment type="similarity">
    <text evidence="1 9">Belongs to the guanylate kinase family.</text>
</comment>
<dbReference type="RefSeq" id="WP_382421971.1">
    <property type="nucleotide sequence ID" value="NZ_JBHSCW010000003.1"/>
</dbReference>
<gene>
    <name evidence="9 11" type="primary">gmk</name>
    <name evidence="11" type="ORF">ACFOW6_08850</name>
</gene>
<dbReference type="HAMAP" id="MF_00328">
    <property type="entry name" value="Guanylate_kinase"/>
    <property type="match status" value="1"/>
</dbReference>
<dbReference type="InterPro" id="IPR008145">
    <property type="entry name" value="GK/Ca_channel_bsu"/>
</dbReference>
<evidence type="ECO:0000256" key="3">
    <source>
        <dbReference type="ARBA" id="ARBA00016296"/>
    </source>
</evidence>
<dbReference type="SMART" id="SM00072">
    <property type="entry name" value="GuKc"/>
    <property type="match status" value="1"/>
</dbReference>
<evidence type="ECO:0000256" key="2">
    <source>
        <dbReference type="ARBA" id="ARBA00012961"/>
    </source>
</evidence>
<dbReference type="PROSITE" id="PS50052">
    <property type="entry name" value="GUANYLATE_KINASE_2"/>
    <property type="match status" value="1"/>
</dbReference>
<keyword evidence="12" id="KW-1185">Reference proteome</keyword>
<evidence type="ECO:0000256" key="6">
    <source>
        <dbReference type="ARBA" id="ARBA00022777"/>
    </source>
</evidence>
<dbReference type="Pfam" id="PF00625">
    <property type="entry name" value="Guanylate_kin"/>
    <property type="match status" value="1"/>
</dbReference>
<name>A0ABV8UM10_9PROT</name>
<dbReference type="Gene3D" id="3.40.50.300">
    <property type="entry name" value="P-loop containing nucleotide triphosphate hydrolases"/>
    <property type="match status" value="1"/>
</dbReference>
<evidence type="ECO:0000313" key="11">
    <source>
        <dbReference type="EMBL" id="MFC4351646.1"/>
    </source>
</evidence>
<keyword evidence="9" id="KW-0963">Cytoplasm</keyword>
<keyword evidence="6 9" id="KW-0418">Kinase</keyword>
<evidence type="ECO:0000256" key="4">
    <source>
        <dbReference type="ARBA" id="ARBA00022679"/>
    </source>
</evidence>
<dbReference type="GO" id="GO:0004385">
    <property type="term" value="F:GMP kinase activity"/>
    <property type="evidence" value="ECO:0007669"/>
    <property type="project" value="UniProtKB-EC"/>
</dbReference>
<keyword evidence="4 9" id="KW-0808">Transferase</keyword>
<dbReference type="InterPro" id="IPR017665">
    <property type="entry name" value="Guanylate_kinase"/>
</dbReference>
<dbReference type="PROSITE" id="PS00856">
    <property type="entry name" value="GUANYLATE_KINASE_1"/>
    <property type="match status" value="1"/>
</dbReference>
<evidence type="ECO:0000256" key="8">
    <source>
        <dbReference type="ARBA" id="ARBA00030128"/>
    </source>
</evidence>
<dbReference type="PANTHER" id="PTHR23117:SF13">
    <property type="entry name" value="GUANYLATE KINASE"/>
    <property type="match status" value="1"/>
</dbReference>
<feature type="binding site" evidence="9">
    <location>
        <begin position="17"/>
        <end position="24"/>
    </location>
    <ligand>
        <name>ATP</name>
        <dbReference type="ChEBI" id="CHEBI:30616"/>
    </ligand>
</feature>
<evidence type="ECO:0000256" key="7">
    <source>
        <dbReference type="ARBA" id="ARBA00022840"/>
    </source>
</evidence>
<dbReference type="EC" id="2.7.4.8" evidence="2 9"/>
<sequence>MGESSITRRGLMLVLSSPSGAGKTTISREILKEDDNLILSVSATTRPKRPGERHGVDYHFVNDAEFEAMVEKGELLEHARVFERRYGTPRKPVEEALNAGRDVLFDIDWQGTQQLSGKMPKDLVRVFILPPSQEELERRLHTRAQDSTEVVKSRMAKAADEMSHWDAYDYIIVNQQLERSVEQVRAVLTAERLRRERLLGLEDFVHRLRTTG</sequence>
<protein>
    <recommendedName>
        <fullName evidence="3 9">Guanylate kinase</fullName>
        <ecNumber evidence="2 9">2.7.4.8</ecNumber>
    </recommendedName>
    <alternativeName>
        <fullName evidence="8 9">GMP kinase</fullName>
    </alternativeName>
</protein>
<dbReference type="InterPro" id="IPR020590">
    <property type="entry name" value="Guanylate_kinase_CS"/>
</dbReference>
<dbReference type="SUPFAM" id="SSF52540">
    <property type="entry name" value="P-loop containing nucleoside triphosphate hydrolases"/>
    <property type="match status" value="1"/>
</dbReference>
<evidence type="ECO:0000256" key="1">
    <source>
        <dbReference type="ARBA" id="ARBA00005790"/>
    </source>
</evidence>
<evidence type="ECO:0000256" key="9">
    <source>
        <dbReference type="HAMAP-Rule" id="MF_00328"/>
    </source>
</evidence>
<reference evidence="12" key="1">
    <citation type="journal article" date="2019" name="Int. J. Syst. Evol. Microbiol.">
        <title>The Global Catalogue of Microorganisms (GCM) 10K type strain sequencing project: providing services to taxonomists for standard genome sequencing and annotation.</title>
        <authorList>
            <consortium name="The Broad Institute Genomics Platform"/>
            <consortium name="The Broad Institute Genome Sequencing Center for Infectious Disease"/>
            <person name="Wu L."/>
            <person name="Ma J."/>
        </authorList>
    </citation>
    <scope>NUCLEOTIDE SEQUENCE [LARGE SCALE GENOMIC DNA]</scope>
    <source>
        <strain evidence="12">CECT 8472</strain>
    </source>
</reference>
<keyword evidence="7 9" id="KW-0067">ATP-binding</keyword>
<dbReference type="NCBIfam" id="TIGR03263">
    <property type="entry name" value="guanyl_kin"/>
    <property type="match status" value="1"/>
</dbReference>
<dbReference type="InterPro" id="IPR027417">
    <property type="entry name" value="P-loop_NTPase"/>
</dbReference>
<evidence type="ECO:0000313" key="12">
    <source>
        <dbReference type="Proteomes" id="UP001595799"/>
    </source>
</evidence>
<organism evidence="11 12">
    <name type="scientific">Fodinicurvata halophila</name>
    <dbReference type="NCBI Taxonomy" id="1419723"/>
    <lineage>
        <taxon>Bacteria</taxon>
        <taxon>Pseudomonadati</taxon>
        <taxon>Pseudomonadota</taxon>
        <taxon>Alphaproteobacteria</taxon>
        <taxon>Rhodospirillales</taxon>
        <taxon>Rhodovibrionaceae</taxon>
        <taxon>Fodinicurvata</taxon>
    </lineage>
</organism>
<comment type="function">
    <text evidence="9">Essential for recycling GMP and indirectly, cGMP.</text>
</comment>
<comment type="subcellular location">
    <subcellularLocation>
        <location evidence="9">Cytoplasm</location>
    </subcellularLocation>
</comment>
<dbReference type="Gene3D" id="3.30.63.10">
    <property type="entry name" value="Guanylate Kinase phosphate binding domain"/>
    <property type="match status" value="1"/>
</dbReference>
<dbReference type="InterPro" id="IPR008144">
    <property type="entry name" value="Guanylate_kin-like_dom"/>
</dbReference>